<protein>
    <submittedName>
        <fullName evidence="1">Uncharacterized protein</fullName>
    </submittedName>
</protein>
<sequence>MALAHSSARSIGRSGMPQSKQVVSSLGTRCVDIDVHKMFNDFMASVSQAIKGSGGPAVVAARLGVSTQRLCNWLARGVPVSQAAAFEAAVDHRIRRIDLFPGEWALIWPELAQQYPEEAAECLARRARKESADAHP</sequence>
<organism evidence="1">
    <name type="scientific">uncultured Pseudomonadota bacterium</name>
    <dbReference type="NCBI Taxonomy" id="153809"/>
    <lineage>
        <taxon>Bacteria</taxon>
        <taxon>Pseudomonadati</taxon>
        <taxon>Pseudomonadota</taxon>
        <taxon>environmental samples</taxon>
    </lineage>
</organism>
<dbReference type="InterPro" id="IPR010982">
    <property type="entry name" value="Lambda_DNA-bd_dom_sf"/>
</dbReference>
<dbReference type="AlphaFoldDB" id="R4MZJ9"/>
<name>R4MZJ9_9PROT</name>
<dbReference type="InterPro" id="IPR031856">
    <property type="entry name" value="YdaS_toxin-like"/>
</dbReference>
<dbReference type="Gene3D" id="1.10.260.40">
    <property type="entry name" value="lambda repressor-like DNA-binding domains"/>
    <property type="match status" value="1"/>
</dbReference>
<evidence type="ECO:0000313" key="1">
    <source>
        <dbReference type="EMBL" id="AGL33526.1"/>
    </source>
</evidence>
<proteinExistence type="predicted"/>
<dbReference type="GO" id="GO:0003677">
    <property type="term" value="F:DNA binding"/>
    <property type="evidence" value="ECO:0007669"/>
    <property type="project" value="InterPro"/>
</dbReference>
<dbReference type="SUPFAM" id="SSF47413">
    <property type="entry name" value="lambda repressor-like DNA-binding domains"/>
    <property type="match status" value="1"/>
</dbReference>
<dbReference type="Pfam" id="PF15943">
    <property type="entry name" value="YdaS_toxin"/>
    <property type="match status" value="1"/>
</dbReference>
<reference evidence="1" key="1">
    <citation type="journal article" date="2013" name="PLoS ONE">
        <title>Identification of genes and pathways related to phenol degradation in metagenomic libraries from petroleum refinery wastewater.</title>
        <authorList>
            <person name="Silva C.C."/>
            <person name="Hayden H."/>
            <person name="Sawbridge T."/>
            <person name="Mele P."/>
            <person name="De Paula S.O."/>
            <person name="Silva L.C."/>
            <person name="Vidigal P.M."/>
            <person name="Vicentini R."/>
            <person name="Sousa M.P."/>
            <person name="Torres A.P."/>
            <person name="Santiago V.M."/>
            <person name="Oliveira V.M."/>
        </authorList>
    </citation>
    <scope>NUCLEOTIDE SEQUENCE</scope>
</reference>
<dbReference type="EMBL" id="KC747109">
    <property type="protein sequence ID" value="AGL33526.1"/>
    <property type="molecule type" value="Genomic_DNA"/>
</dbReference>
<accession>R4MZJ9</accession>